<proteinExistence type="inferred from homology"/>
<evidence type="ECO:0000256" key="4">
    <source>
        <dbReference type="ARBA" id="ARBA00022692"/>
    </source>
</evidence>
<feature type="transmembrane region" description="Helical" evidence="7">
    <location>
        <begin position="55"/>
        <end position="78"/>
    </location>
</feature>
<dbReference type="PANTHER" id="PTHR30566:SF25">
    <property type="entry name" value="INNER MEMBRANE PROTEIN"/>
    <property type="match status" value="1"/>
</dbReference>
<dbReference type="EMBL" id="JADWYR010000001">
    <property type="protein sequence ID" value="MBG9375423.1"/>
    <property type="molecule type" value="Genomic_DNA"/>
</dbReference>
<feature type="domain" description="Mechanosensitive ion channel MscS C-terminal" evidence="9">
    <location>
        <begin position="254"/>
        <end position="337"/>
    </location>
</feature>
<dbReference type="InterPro" id="IPR049278">
    <property type="entry name" value="MS_channel_C"/>
</dbReference>
<evidence type="ECO:0000259" key="9">
    <source>
        <dbReference type="Pfam" id="PF21082"/>
    </source>
</evidence>
<dbReference type="Pfam" id="PF21082">
    <property type="entry name" value="MS_channel_3rd"/>
    <property type="match status" value="1"/>
</dbReference>
<dbReference type="Proteomes" id="UP000628448">
    <property type="component" value="Unassembled WGS sequence"/>
</dbReference>
<feature type="domain" description="Mechanosensitive ion channel MscS" evidence="8">
    <location>
        <begin position="179"/>
        <end position="246"/>
    </location>
</feature>
<evidence type="ECO:0000259" key="8">
    <source>
        <dbReference type="Pfam" id="PF00924"/>
    </source>
</evidence>
<dbReference type="SUPFAM" id="SSF50182">
    <property type="entry name" value="Sm-like ribonucleoproteins"/>
    <property type="match status" value="1"/>
</dbReference>
<keyword evidence="4 7" id="KW-0812">Transmembrane</keyword>
<comment type="similarity">
    <text evidence="2">Belongs to the MscS (TC 1.A.23) family.</text>
</comment>
<reference evidence="11" key="1">
    <citation type="submission" date="2020-11" db="EMBL/GenBank/DDBJ databases">
        <title>Bacterial whole genome sequence for Panacibacter sp. DH6.</title>
        <authorList>
            <person name="Le V."/>
            <person name="Ko S."/>
            <person name="Ahn C.-Y."/>
            <person name="Oh H.-M."/>
        </authorList>
    </citation>
    <scope>NUCLEOTIDE SEQUENCE</scope>
    <source>
        <strain evidence="11">DH6</strain>
    </source>
</reference>
<keyword evidence="6 7" id="KW-0472">Membrane</keyword>
<feature type="domain" description="Mechanosensitive ion channel transmembrane helices 2/3" evidence="10">
    <location>
        <begin position="138"/>
        <end position="178"/>
    </location>
</feature>
<dbReference type="InterPro" id="IPR049142">
    <property type="entry name" value="MS_channel_1st"/>
</dbReference>
<feature type="transmembrane region" description="Helical" evidence="7">
    <location>
        <begin position="14"/>
        <end position="34"/>
    </location>
</feature>
<name>A0A931E1P4_9BACT</name>
<dbReference type="InterPro" id="IPR010920">
    <property type="entry name" value="LSM_dom_sf"/>
</dbReference>
<evidence type="ECO:0000256" key="5">
    <source>
        <dbReference type="ARBA" id="ARBA00022989"/>
    </source>
</evidence>
<dbReference type="InterPro" id="IPR006685">
    <property type="entry name" value="MscS_channel_2nd"/>
</dbReference>
<dbReference type="InterPro" id="IPR011066">
    <property type="entry name" value="MscS_channel_C_sf"/>
</dbReference>
<dbReference type="SUPFAM" id="SSF82689">
    <property type="entry name" value="Mechanosensitive channel protein MscS (YggB), C-terminal domain"/>
    <property type="match status" value="1"/>
</dbReference>
<dbReference type="Gene3D" id="1.10.287.1260">
    <property type="match status" value="1"/>
</dbReference>
<keyword evidence="5 7" id="KW-1133">Transmembrane helix</keyword>
<feature type="transmembrane region" description="Helical" evidence="7">
    <location>
        <begin position="158"/>
        <end position="177"/>
    </location>
</feature>
<feature type="transmembrane region" description="Helical" evidence="7">
    <location>
        <begin position="90"/>
        <end position="111"/>
    </location>
</feature>
<dbReference type="InterPro" id="IPR023408">
    <property type="entry name" value="MscS_beta-dom_sf"/>
</dbReference>
<evidence type="ECO:0000313" key="11">
    <source>
        <dbReference type="EMBL" id="MBG9375423.1"/>
    </source>
</evidence>
<dbReference type="Gene3D" id="3.30.70.100">
    <property type="match status" value="1"/>
</dbReference>
<dbReference type="Pfam" id="PF21088">
    <property type="entry name" value="MS_channel_1st"/>
    <property type="match status" value="1"/>
</dbReference>
<keyword evidence="3" id="KW-1003">Cell membrane</keyword>
<feature type="transmembrane region" description="Helical" evidence="7">
    <location>
        <begin position="132"/>
        <end position="152"/>
    </location>
</feature>
<dbReference type="GO" id="GO:0008381">
    <property type="term" value="F:mechanosensitive monoatomic ion channel activity"/>
    <property type="evidence" value="ECO:0007669"/>
    <property type="project" value="UniProtKB-ARBA"/>
</dbReference>
<evidence type="ECO:0000256" key="1">
    <source>
        <dbReference type="ARBA" id="ARBA00004651"/>
    </source>
</evidence>
<dbReference type="SUPFAM" id="SSF82861">
    <property type="entry name" value="Mechanosensitive channel protein MscS (YggB), transmembrane region"/>
    <property type="match status" value="1"/>
</dbReference>
<sequence length="352" mass="40231">MNDFLQQVWYGNTIRSYLIAIGFIILAWLVLKLFKKVIIRLLLKWASRTDHDFDEVIVTTGGKYLIPYFYLLINYSILQQLSLSDKVHRILDVAILIVSVYFIVKFITKTIEGLLQAYLKLKGEPEERLKQWKGLLLIIKAVIWIIGLLMMIDNLGYDVTAIVAGLGVGGIAIALAAQNILGDLFSYFVIFFDKPFEVGDFIDLGPEVGSVERIGIKTSHVRSVSGEQMIIPNAEMVKRTIRNYKRLEKRRKLFKIGVTYQTPADKLAMIPSLIAQTVQKHAEVEFQRSHLSGFADSAIEFETVYFVTSADFNLSMDIYQQICLELVQLFAEHHIEFAYPTRTLFFQKADAE</sequence>
<comment type="caution">
    <text evidence="11">The sequence shown here is derived from an EMBL/GenBank/DDBJ whole genome shotgun (WGS) entry which is preliminary data.</text>
</comment>
<evidence type="ECO:0000256" key="2">
    <source>
        <dbReference type="ARBA" id="ARBA00008017"/>
    </source>
</evidence>
<accession>A0A931E1P4</accession>
<dbReference type="GO" id="GO:0005886">
    <property type="term" value="C:plasma membrane"/>
    <property type="evidence" value="ECO:0007669"/>
    <property type="project" value="UniProtKB-SubCell"/>
</dbReference>
<dbReference type="PANTHER" id="PTHR30566">
    <property type="entry name" value="YNAI-RELATED MECHANOSENSITIVE ION CHANNEL"/>
    <property type="match status" value="1"/>
</dbReference>
<evidence type="ECO:0000256" key="7">
    <source>
        <dbReference type="SAM" id="Phobius"/>
    </source>
</evidence>
<dbReference type="AlphaFoldDB" id="A0A931E1P4"/>
<dbReference type="Gene3D" id="2.30.30.60">
    <property type="match status" value="1"/>
</dbReference>
<protein>
    <submittedName>
        <fullName evidence="11">Mechanosensitive ion channel family protein</fullName>
    </submittedName>
</protein>
<organism evidence="11 12">
    <name type="scientific">Panacibacter microcysteis</name>
    <dbReference type="NCBI Taxonomy" id="2793269"/>
    <lineage>
        <taxon>Bacteria</taxon>
        <taxon>Pseudomonadati</taxon>
        <taxon>Bacteroidota</taxon>
        <taxon>Chitinophagia</taxon>
        <taxon>Chitinophagales</taxon>
        <taxon>Chitinophagaceae</taxon>
        <taxon>Panacibacter</taxon>
    </lineage>
</organism>
<evidence type="ECO:0000256" key="3">
    <source>
        <dbReference type="ARBA" id="ARBA00022475"/>
    </source>
</evidence>
<evidence type="ECO:0000256" key="6">
    <source>
        <dbReference type="ARBA" id="ARBA00023136"/>
    </source>
</evidence>
<dbReference type="InterPro" id="IPR011014">
    <property type="entry name" value="MscS_channel_TM-2"/>
</dbReference>
<comment type="subcellular location">
    <subcellularLocation>
        <location evidence="1">Cell membrane</location>
        <topology evidence="1">Multi-pass membrane protein</topology>
    </subcellularLocation>
</comment>
<gene>
    <name evidence="11" type="ORF">I5907_04210</name>
</gene>
<keyword evidence="12" id="KW-1185">Reference proteome</keyword>
<dbReference type="RefSeq" id="WP_196989476.1">
    <property type="nucleotide sequence ID" value="NZ_JADWYR010000001.1"/>
</dbReference>
<dbReference type="Pfam" id="PF00924">
    <property type="entry name" value="MS_channel_2nd"/>
    <property type="match status" value="1"/>
</dbReference>
<evidence type="ECO:0000259" key="10">
    <source>
        <dbReference type="Pfam" id="PF21088"/>
    </source>
</evidence>
<evidence type="ECO:0000313" key="12">
    <source>
        <dbReference type="Proteomes" id="UP000628448"/>
    </source>
</evidence>